<dbReference type="EnsemblMetazoa" id="XM_029491417.1">
    <property type="protein sequence ID" value="XP_029347277.1"/>
    <property type="gene ID" value="LOC100164272"/>
</dbReference>
<proteinExistence type="inferred from homology"/>
<dbReference type="AlphaFoldDB" id="A0A8R2NSR3"/>
<evidence type="ECO:0000256" key="1">
    <source>
        <dbReference type="ARBA" id="ARBA00006817"/>
    </source>
</evidence>
<feature type="domain" description="Activator of Hsp90 ATPase AHSA1-like N-terminal" evidence="2">
    <location>
        <begin position="29"/>
        <end position="163"/>
    </location>
</feature>
<dbReference type="InterPro" id="IPR023393">
    <property type="entry name" value="START-like_dom_sf"/>
</dbReference>
<dbReference type="SUPFAM" id="SSF103111">
    <property type="entry name" value="Activator of Hsp90 ATPase, Aha1"/>
    <property type="match status" value="1"/>
</dbReference>
<dbReference type="Pfam" id="PF08327">
    <property type="entry name" value="AHSA1"/>
    <property type="match status" value="1"/>
</dbReference>
<dbReference type="Gene3D" id="3.30.530.20">
    <property type="match status" value="1"/>
</dbReference>
<comment type="similarity">
    <text evidence="1">Belongs to the AHA1 family.</text>
</comment>
<organism evidence="3 4">
    <name type="scientific">Acyrthosiphon pisum</name>
    <name type="common">Pea aphid</name>
    <dbReference type="NCBI Taxonomy" id="7029"/>
    <lineage>
        <taxon>Eukaryota</taxon>
        <taxon>Metazoa</taxon>
        <taxon>Ecdysozoa</taxon>
        <taxon>Arthropoda</taxon>
        <taxon>Hexapoda</taxon>
        <taxon>Insecta</taxon>
        <taxon>Pterygota</taxon>
        <taxon>Neoptera</taxon>
        <taxon>Paraneoptera</taxon>
        <taxon>Hemiptera</taxon>
        <taxon>Sternorrhyncha</taxon>
        <taxon>Aphidomorpha</taxon>
        <taxon>Aphidoidea</taxon>
        <taxon>Aphididae</taxon>
        <taxon>Macrosiphini</taxon>
        <taxon>Acyrthosiphon</taxon>
    </lineage>
</organism>
<keyword evidence="4" id="KW-1185">Reference proteome</keyword>
<dbReference type="InterPro" id="IPR036338">
    <property type="entry name" value="Aha1"/>
</dbReference>
<evidence type="ECO:0000259" key="2">
    <source>
        <dbReference type="SMART" id="SM01000"/>
    </source>
</evidence>
<dbReference type="SUPFAM" id="SSF55961">
    <property type="entry name" value="Bet v1-like"/>
    <property type="match status" value="1"/>
</dbReference>
<dbReference type="Pfam" id="PF09229">
    <property type="entry name" value="Aha1_N"/>
    <property type="match status" value="1"/>
</dbReference>
<dbReference type="CDD" id="cd08892">
    <property type="entry name" value="SRPBCC_Aha1"/>
    <property type="match status" value="1"/>
</dbReference>
<dbReference type="GO" id="GO:0001671">
    <property type="term" value="F:ATPase activator activity"/>
    <property type="evidence" value="ECO:0007669"/>
    <property type="project" value="InterPro"/>
</dbReference>
<dbReference type="Gene3D" id="3.15.10.20">
    <property type="entry name" value="Activator of Hsp90 ATPase Aha1, N-terminal domain"/>
    <property type="match status" value="1"/>
</dbReference>
<dbReference type="GO" id="GO:0006457">
    <property type="term" value="P:protein folding"/>
    <property type="evidence" value="ECO:0007669"/>
    <property type="project" value="TreeGrafter"/>
</dbReference>
<dbReference type="InterPro" id="IPR013538">
    <property type="entry name" value="ASHA1/2-like_C"/>
</dbReference>
<name>A0A8R2NSR3_ACYPI</name>
<dbReference type="GO" id="GO:0051087">
    <property type="term" value="F:protein-folding chaperone binding"/>
    <property type="evidence" value="ECO:0007669"/>
    <property type="project" value="InterPro"/>
</dbReference>
<dbReference type="OrthoDB" id="567237at2759"/>
<dbReference type="PANTHER" id="PTHR13009">
    <property type="entry name" value="HEAT SHOCK PROTEIN 90 HSP90 CO-CHAPERONE AHA-1"/>
    <property type="match status" value="1"/>
</dbReference>
<sequence>MAKWGEGDPRWIVEERPDATNVNNWHWTEKNACQWSKDKLNALLVGMILENDVAKCEILKIENCEGEAVANNRKGKLIFFYEWDLTLSWKGKLIGGAKEIEGTINIPNLSEENSVAEIEINVLLKKPSNEAIIVKDFLYHQGRSKIRDQLEKYIKDLKEEFSKGMILPKRDIENSSKPKLLSKESLKNVNNSENVRPVNVIQIDITKKVNKQLLLLQGAKDDESKSKIDTTTVVIDVVFQCSGEDFYNALTTPELVSAFTQQSVTFQTIKGGKFQLFDGNITGEFIELCPGKKIVQNWRTKQWPDWLYSTVTVTINQEEDHTKVRVALVGVPKSDEAITRQNWERYYFTPIKRTFGYGMLL</sequence>
<dbReference type="SMART" id="SM01000">
    <property type="entry name" value="Aha1_N"/>
    <property type="match status" value="1"/>
</dbReference>
<reference evidence="3" key="2">
    <citation type="submission" date="2022-06" db="UniProtKB">
        <authorList>
            <consortium name="EnsemblMetazoa"/>
        </authorList>
    </citation>
    <scope>IDENTIFICATION</scope>
</reference>
<dbReference type="GO" id="GO:0005829">
    <property type="term" value="C:cytosol"/>
    <property type="evidence" value="ECO:0007669"/>
    <property type="project" value="TreeGrafter"/>
</dbReference>
<evidence type="ECO:0000313" key="4">
    <source>
        <dbReference type="Proteomes" id="UP000007819"/>
    </source>
</evidence>
<dbReference type="PANTHER" id="PTHR13009:SF22">
    <property type="entry name" value="LD43819P"/>
    <property type="match status" value="1"/>
</dbReference>
<accession>A0A8R2NSR3</accession>
<evidence type="ECO:0000313" key="3">
    <source>
        <dbReference type="EnsemblMetazoa" id="XP_029347277.1"/>
    </source>
</evidence>
<dbReference type="Proteomes" id="UP000007819">
    <property type="component" value="Chromosome X"/>
</dbReference>
<dbReference type="InterPro" id="IPR015310">
    <property type="entry name" value="AHSA1-like_N"/>
</dbReference>
<protein>
    <recommendedName>
        <fullName evidence="2">Activator of Hsp90 ATPase AHSA1-like N-terminal domain-containing protein</fullName>
    </recommendedName>
</protein>
<reference evidence="4" key="1">
    <citation type="submission" date="2010-06" db="EMBL/GenBank/DDBJ databases">
        <authorList>
            <person name="Jiang H."/>
            <person name="Abraham K."/>
            <person name="Ali S."/>
            <person name="Alsbrooks S.L."/>
            <person name="Anim B.N."/>
            <person name="Anosike U.S."/>
            <person name="Attaway T."/>
            <person name="Bandaranaike D.P."/>
            <person name="Battles P.K."/>
            <person name="Bell S.N."/>
            <person name="Bell A.V."/>
            <person name="Beltran B."/>
            <person name="Bickham C."/>
            <person name="Bustamante Y."/>
            <person name="Caleb T."/>
            <person name="Canada A."/>
            <person name="Cardenas V."/>
            <person name="Carter K."/>
            <person name="Chacko J."/>
            <person name="Chandrabose M.N."/>
            <person name="Chavez D."/>
            <person name="Chavez A."/>
            <person name="Chen L."/>
            <person name="Chu H.-S."/>
            <person name="Claassen K.J."/>
            <person name="Cockrell R."/>
            <person name="Collins M."/>
            <person name="Cooper J.A."/>
            <person name="Cree A."/>
            <person name="Curry S.M."/>
            <person name="Da Y."/>
            <person name="Dao M.D."/>
            <person name="Das B."/>
            <person name="Davila M.-L."/>
            <person name="Davy-Carroll L."/>
            <person name="Denson S."/>
            <person name="Dinh H."/>
            <person name="Ebong V.E."/>
            <person name="Edwards J.R."/>
            <person name="Egan A."/>
            <person name="El-Daye J."/>
            <person name="Escobedo L."/>
            <person name="Fernandez S."/>
            <person name="Fernando P.R."/>
            <person name="Flagg N."/>
            <person name="Forbes L.D."/>
            <person name="Fowler R.G."/>
            <person name="Fu Q."/>
            <person name="Gabisi R.A."/>
            <person name="Ganer J."/>
            <person name="Garbino Pronczuk A."/>
            <person name="Garcia R.M."/>
            <person name="Garner T."/>
            <person name="Garrett T.E."/>
            <person name="Gonzalez D.A."/>
            <person name="Hamid H."/>
            <person name="Hawkins E.S."/>
            <person name="Hirani K."/>
            <person name="Hogues M.E."/>
            <person name="Hollins B."/>
            <person name="Hsiao C.-H."/>
            <person name="Jabil R."/>
            <person name="James M.L."/>
            <person name="Jhangiani S.N."/>
            <person name="Johnson B."/>
            <person name="Johnson Q."/>
            <person name="Joshi V."/>
            <person name="Kalu J.B."/>
            <person name="Kam C."/>
            <person name="Kashfia A."/>
            <person name="Keebler J."/>
            <person name="Kisamo H."/>
            <person name="Kovar C.L."/>
            <person name="Lago L.A."/>
            <person name="Lai C.-Y."/>
            <person name="Laidlaw J."/>
            <person name="Lara F."/>
            <person name="Le T.-K."/>
            <person name="Lee S.L."/>
            <person name="Legall F.H."/>
            <person name="Lemon S.J."/>
            <person name="Lewis L.R."/>
            <person name="Li B."/>
            <person name="Liu Y."/>
            <person name="Liu Y.-S."/>
            <person name="Lopez J."/>
            <person name="Lozado R.J."/>
            <person name="Lu J."/>
            <person name="Madu R.C."/>
            <person name="Maheshwari M."/>
            <person name="Maheshwari R."/>
            <person name="Malloy K."/>
            <person name="Martinez E."/>
            <person name="Mathew T."/>
            <person name="Mercado I.C."/>
            <person name="Mercado C."/>
            <person name="Meyer B."/>
            <person name="Montgomery K."/>
            <person name="Morgan M.B."/>
            <person name="Munidasa M."/>
            <person name="Nazareth L.V."/>
            <person name="Nelson J."/>
            <person name="Ng B.M."/>
            <person name="Nguyen N.B."/>
            <person name="Nguyen P.Q."/>
            <person name="Nguyen T."/>
            <person name="Obregon M."/>
            <person name="Okwuonu G.O."/>
            <person name="Onwere C.G."/>
            <person name="Orozco G."/>
            <person name="Parra A."/>
            <person name="Patel S."/>
            <person name="Patil S."/>
            <person name="Perez A."/>
            <person name="Perez Y."/>
            <person name="Pham C."/>
            <person name="Primus E.L."/>
            <person name="Pu L.-L."/>
            <person name="Puazo M."/>
            <person name="Qin X."/>
            <person name="Quiroz J.B."/>
            <person name="Reese J."/>
            <person name="Richards S."/>
            <person name="Rives C.M."/>
            <person name="Robberts R."/>
            <person name="Ruiz S.J."/>
            <person name="Ruiz M.J."/>
            <person name="Santibanez J."/>
            <person name="Schneider B.W."/>
            <person name="Sisson I."/>
            <person name="Smith M."/>
            <person name="Sodergren E."/>
            <person name="Song X.-Z."/>
            <person name="Song B.B."/>
            <person name="Summersgill H."/>
            <person name="Thelus R."/>
            <person name="Thornton R.D."/>
            <person name="Trejos Z.Y."/>
            <person name="Usmani K."/>
            <person name="Vattathil S."/>
            <person name="Villasana D."/>
            <person name="Walker D.L."/>
            <person name="Wang S."/>
            <person name="Wang K."/>
            <person name="White C.S."/>
            <person name="Williams A.C."/>
            <person name="Williamson J."/>
            <person name="Wilson K."/>
            <person name="Woghiren I.O."/>
            <person name="Woodworth J.R."/>
            <person name="Worley K.C."/>
            <person name="Wright R.A."/>
            <person name="Wu W."/>
            <person name="Young L."/>
            <person name="Zhang L."/>
            <person name="Zhang J."/>
            <person name="Zhu Y."/>
            <person name="Muzny D.M."/>
            <person name="Weinstock G."/>
            <person name="Gibbs R.A."/>
        </authorList>
    </citation>
    <scope>NUCLEOTIDE SEQUENCE [LARGE SCALE GENOMIC DNA]</scope>
    <source>
        <strain evidence="4">LSR1</strain>
    </source>
</reference>